<accession>A0AAD6J0J8</accession>
<feature type="compositionally biased region" description="Low complexity" evidence="1">
    <location>
        <begin position="164"/>
        <end position="181"/>
    </location>
</feature>
<dbReference type="PANTHER" id="PTHR38118:SF2">
    <property type="entry name" value="CDP-ALCOHOL PHOSPHATIDYLTRANSFERASE PROTEIN"/>
    <property type="match status" value="1"/>
</dbReference>
<organism evidence="5 6">
    <name type="scientific">Drechslerella dactyloides</name>
    <name type="common">Nematode-trapping fungus</name>
    <name type="synonym">Arthrobotrys dactyloides</name>
    <dbReference type="NCBI Taxonomy" id="74499"/>
    <lineage>
        <taxon>Eukaryota</taxon>
        <taxon>Fungi</taxon>
        <taxon>Dikarya</taxon>
        <taxon>Ascomycota</taxon>
        <taxon>Pezizomycotina</taxon>
        <taxon>Orbiliomycetes</taxon>
        <taxon>Orbiliales</taxon>
        <taxon>Orbiliaceae</taxon>
        <taxon>Drechslerella</taxon>
    </lineage>
</organism>
<feature type="region of interest" description="Disordered" evidence="1">
    <location>
        <begin position="126"/>
        <end position="184"/>
    </location>
</feature>
<evidence type="ECO:0000256" key="2">
    <source>
        <dbReference type="SAM" id="Phobius"/>
    </source>
</evidence>
<evidence type="ECO:0000313" key="5">
    <source>
        <dbReference type="EMBL" id="KAJ6259827.1"/>
    </source>
</evidence>
<dbReference type="InterPro" id="IPR056124">
    <property type="entry name" value="DUF7707"/>
</dbReference>
<keyword evidence="2" id="KW-0812">Transmembrane</keyword>
<evidence type="ECO:0000313" key="6">
    <source>
        <dbReference type="Proteomes" id="UP001221413"/>
    </source>
</evidence>
<reference evidence="5" key="1">
    <citation type="submission" date="2023-01" db="EMBL/GenBank/DDBJ databases">
        <title>The chitinases involved in constricting ring structure development in the nematode-trapping fungus Drechslerella dactyloides.</title>
        <authorList>
            <person name="Wang R."/>
            <person name="Zhang L."/>
            <person name="Tang P."/>
            <person name="Li S."/>
            <person name="Liang L."/>
        </authorList>
    </citation>
    <scope>NUCLEOTIDE SEQUENCE</scope>
    <source>
        <strain evidence="5">YMF1.00031</strain>
    </source>
</reference>
<keyword evidence="2" id="KW-1133">Transmembrane helix</keyword>
<proteinExistence type="predicted"/>
<feature type="domain" description="DUF7707" evidence="4">
    <location>
        <begin position="25"/>
        <end position="129"/>
    </location>
</feature>
<keyword evidence="3" id="KW-0732">Signal</keyword>
<comment type="caution">
    <text evidence="5">The sequence shown here is derived from an EMBL/GenBank/DDBJ whole genome shotgun (WGS) entry which is preliminary data.</text>
</comment>
<feature type="chain" id="PRO_5042005775" description="DUF7707 domain-containing protein" evidence="3">
    <location>
        <begin position="22"/>
        <end position="218"/>
    </location>
</feature>
<keyword evidence="2" id="KW-0472">Membrane</keyword>
<feature type="signal peptide" evidence="3">
    <location>
        <begin position="1"/>
        <end position="21"/>
    </location>
</feature>
<dbReference type="AlphaFoldDB" id="A0AAD6J0J8"/>
<dbReference type="Proteomes" id="UP001221413">
    <property type="component" value="Unassembled WGS sequence"/>
</dbReference>
<dbReference type="PANTHER" id="PTHR38118">
    <property type="entry name" value="ANCHORED CELL WALL PROTEIN 11-RELATED"/>
    <property type="match status" value="1"/>
</dbReference>
<name>A0AAD6J0J8_DREDA</name>
<gene>
    <name evidence="5" type="ORF">Dda_5469</name>
</gene>
<feature type="compositionally biased region" description="Polar residues" evidence="1">
    <location>
        <begin position="132"/>
        <end position="158"/>
    </location>
</feature>
<feature type="transmembrane region" description="Helical" evidence="2">
    <location>
        <begin position="195"/>
        <end position="216"/>
    </location>
</feature>
<dbReference type="Pfam" id="PF24808">
    <property type="entry name" value="DUF7707"/>
    <property type="match status" value="1"/>
</dbReference>
<evidence type="ECO:0000259" key="4">
    <source>
        <dbReference type="Pfam" id="PF24808"/>
    </source>
</evidence>
<sequence length="218" mass="22318">MHFSASVAAVALTSLLSVVSAQSYYNVNPDDIDQGTKNTWCSNQVAACPNLCNDQGSVDPSKNECDTDTLQFSCICSDNTVPNATQYSQTIPYFLCTYQVQNCVDNCGSSYPQCAQQCVLGKTCGASDPKRSNVTVTATPTSTGAGSRKTGSGSNSNGDDVAFDGTSTGDDASTTGGSDNSAAGAKNAGNRLSSIYGGASAATVMLLSVLCGAFVLQL</sequence>
<dbReference type="EMBL" id="JAQGDS010000006">
    <property type="protein sequence ID" value="KAJ6259827.1"/>
    <property type="molecule type" value="Genomic_DNA"/>
</dbReference>
<protein>
    <recommendedName>
        <fullName evidence="4">DUF7707 domain-containing protein</fullName>
    </recommendedName>
</protein>
<evidence type="ECO:0000256" key="3">
    <source>
        <dbReference type="SAM" id="SignalP"/>
    </source>
</evidence>
<evidence type="ECO:0000256" key="1">
    <source>
        <dbReference type="SAM" id="MobiDB-lite"/>
    </source>
</evidence>
<keyword evidence="6" id="KW-1185">Reference proteome</keyword>